<dbReference type="EMBL" id="FTOT01000003">
    <property type="protein sequence ID" value="SIS91804.1"/>
    <property type="molecule type" value="Genomic_DNA"/>
</dbReference>
<dbReference type="PANTHER" id="PTHR42879">
    <property type="entry name" value="3-OXOACYL-(ACYL-CARRIER-PROTEIN) REDUCTASE"/>
    <property type="match status" value="1"/>
</dbReference>
<dbReference type="PRINTS" id="PR00080">
    <property type="entry name" value="SDRFAMILY"/>
</dbReference>
<dbReference type="InterPro" id="IPR002347">
    <property type="entry name" value="SDR_fam"/>
</dbReference>
<name>A0A1N7N086_9RHOB</name>
<proteinExistence type="inferred from homology"/>
<dbReference type="PRINTS" id="PR00081">
    <property type="entry name" value="GDHRDH"/>
</dbReference>
<gene>
    <name evidence="2" type="ORF">SAMN05421774_10320</name>
</gene>
<evidence type="ECO:0000313" key="3">
    <source>
        <dbReference type="Proteomes" id="UP000186141"/>
    </source>
</evidence>
<protein>
    <submittedName>
        <fullName evidence="2">NAD(P)-dependent dehydrogenase, short-chain alcohol dehydrogenase family</fullName>
    </submittedName>
</protein>
<organism evidence="2 3">
    <name type="scientific">Gemmobacter megaterium</name>
    <dbReference type="NCBI Taxonomy" id="1086013"/>
    <lineage>
        <taxon>Bacteria</taxon>
        <taxon>Pseudomonadati</taxon>
        <taxon>Pseudomonadota</taxon>
        <taxon>Alphaproteobacteria</taxon>
        <taxon>Rhodobacterales</taxon>
        <taxon>Paracoccaceae</taxon>
        <taxon>Gemmobacter</taxon>
    </lineage>
</organism>
<dbReference type="PANTHER" id="PTHR42879:SF6">
    <property type="entry name" value="NADPH-DEPENDENT REDUCTASE BACG"/>
    <property type="match status" value="1"/>
</dbReference>
<keyword evidence="3" id="KW-1185">Reference proteome</keyword>
<dbReference type="InterPro" id="IPR050259">
    <property type="entry name" value="SDR"/>
</dbReference>
<dbReference type="AlphaFoldDB" id="A0A1N7N086"/>
<dbReference type="Pfam" id="PF13561">
    <property type="entry name" value="adh_short_C2"/>
    <property type="match status" value="1"/>
</dbReference>
<comment type="similarity">
    <text evidence="1">Belongs to the short-chain dehydrogenases/reductases (SDR) family.</text>
</comment>
<dbReference type="STRING" id="1086013.SAMN05421774_10320"/>
<dbReference type="SUPFAM" id="SSF51735">
    <property type="entry name" value="NAD(P)-binding Rossmann-fold domains"/>
    <property type="match status" value="1"/>
</dbReference>
<reference evidence="2 3" key="1">
    <citation type="submission" date="2017-01" db="EMBL/GenBank/DDBJ databases">
        <authorList>
            <person name="Mah S.A."/>
            <person name="Swanson W.J."/>
            <person name="Moy G.W."/>
            <person name="Vacquier V.D."/>
        </authorList>
    </citation>
    <scope>NUCLEOTIDE SEQUENCE [LARGE SCALE GENOMIC DNA]</scope>
    <source>
        <strain evidence="2 3">DSM 26375</strain>
    </source>
</reference>
<dbReference type="Proteomes" id="UP000186141">
    <property type="component" value="Unassembled WGS sequence"/>
</dbReference>
<dbReference type="InterPro" id="IPR036291">
    <property type="entry name" value="NAD(P)-bd_dom_sf"/>
</dbReference>
<dbReference type="OrthoDB" id="8112199at2"/>
<evidence type="ECO:0000256" key="1">
    <source>
        <dbReference type="ARBA" id="ARBA00006484"/>
    </source>
</evidence>
<sequence length="251" mass="25287">MHRTTILITGAASGIGAAIARSLAAPDRALMLHTGTNAAGLDLVAGAARAKGAQVATLTGDLSDPALPAQLVAAAVDRFGGLDQLVSNAGRAQRADFDTLSDADLLAAFQTMPLAFFRLITAALPRLRQSSCGRVVAISSFVAHLHGTNGMLFPATSAAKAALEALARSLAVQLGPEGVTVNCVAPGFTRKDPSGHAATSGAAMDQAAAITPNRRLGTPQDIAGAVAFLLSDAAAHITGQTLHVDGGLMLP</sequence>
<evidence type="ECO:0000313" key="2">
    <source>
        <dbReference type="EMBL" id="SIS91804.1"/>
    </source>
</evidence>
<dbReference type="Gene3D" id="3.40.50.720">
    <property type="entry name" value="NAD(P)-binding Rossmann-like Domain"/>
    <property type="match status" value="1"/>
</dbReference>
<accession>A0A1N7N086</accession>
<dbReference type="RefSeq" id="WP_076530317.1">
    <property type="nucleotide sequence ID" value="NZ_BMEH01000003.1"/>
</dbReference>
<dbReference type="FunFam" id="3.40.50.720:FF:000084">
    <property type="entry name" value="Short-chain dehydrogenase reductase"/>
    <property type="match status" value="1"/>
</dbReference>